<accession>A0ABU6Z700</accession>
<dbReference type="Pfam" id="PF06760">
    <property type="entry name" value="DUF1221"/>
    <property type="match status" value="1"/>
</dbReference>
<dbReference type="InterPro" id="IPR001245">
    <property type="entry name" value="Ser-Thr/Tyr_kinase_cat_dom"/>
</dbReference>
<dbReference type="SUPFAM" id="SSF56112">
    <property type="entry name" value="Protein kinase-like (PK-like)"/>
    <property type="match status" value="1"/>
</dbReference>
<dbReference type="InterPro" id="IPR011009">
    <property type="entry name" value="Kinase-like_dom_sf"/>
</dbReference>
<evidence type="ECO:0000259" key="2">
    <source>
        <dbReference type="PROSITE" id="PS50011"/>
    </source>
</evidence>
<dbReference type="Pfam" id="PF07714">
    <property type="entry name" value="PK_Tyr_Ser-Thr"/>
    <property type="match status" value="1"/>
</dbReference>
<dbReference type="InterPro" id="IPR000719">
    <property type="entry name" value="Prot_kinase_dom"/>
</dbReference>
<reference evidence="3 4" key="1">
    <citation type="journal article" date="2023" name="Plants (Basel)">
        <title>Bridging the Gap: Combining Genomics and Transcriptomics Approaches to Understand Stylosanthes scabra, an Orphan Legume from the Brazilian Caatinga.</title>
        <authorList>
            <person name="Ferreira-Neto J.R.C."/>
            <person name="da Silva M.D."/>
            <person name="Binneck E."/>
            <person name="de Melo N.F."/>
            <person name="da Silva R.H."/>
            <person name="de Melo A.L.T.M."/>
            <person name="Pandolfi V."/>
            <person name="Bustamante F.O."/>
            <person name="Brasileiro-Vidal A.C."/>
            <person name="Benko-Iseppon A.M."/>
        </authorList>
    </citation>
    <scope>NUCLEOTIDE SEQUENCE [LARGE SCALE GENOMIC DNA]</scope>
    <source>
        <tissue evidence="3">Leaves</tissue>
    </source>
</reference>
<name>A0ABU6Z700_9FABA</name>
<comment type="caution">
    <text evidence="3">The sequence shown here is derived from an EMBL/GenBank/DDBJ whole genome shotgun (WGS) entry which is preliminary data.</text>
</comment>
<dbReference type="Proteomes" id="UP001341840">
    <property type="component" value="Unassembled WGS sequence"/>
</dbReference>
<keyword evidence="4" id="KW-1185">Reference proteome</keyword>
<organism evidence="3 4">
    <name type="scientific">Stylosanthes scabra</name>
    <dbReference type="NCBI Taxonomy" id="79078"/>
    <lineage>
        <taxon>Eukaryota</taxon>
        <taxon>Viridiplantae</taxon>
        <taxon>Streptophyta</taxon>
        <taxon>Embryophyta</taxon>
        <taxon>Tracheophyta</taxon>
        <taxon>Spermatophyta</taxon>
        <taxon>Magnoliopsida</taxon>
        <taxon>eudicotyledons</taxon>
        <taxon>Gunneridae</taxon>
        <taxon>Pentapetalae</taxon>
        <taxon>rosids</taxon>
        <taxon>fabids</taxon>
        <taxon>Fabales</taxon>
        <taxon>Fabaceae</taxon>
        <taxon>Papilionoideae</taxon>
        <taxon>50 kb inversion clade</taxon>
        <taxon>dalbergioids sensu lato</taxon>
        <taxon>Dalbergieae</taxon>
        <taxon>Pterocarpus clade</taxon>
        <taxon>Stylosanthes</taxon>
    </lineage>
</organism>
<dbReference type="PROSITE" id="PS50011">
    <property type="entry name" value="PROTEIN_KINASE_DOM"/>
    <property type="match status" value="1"/>
</dbReference>
<dbReference type="InterPro" id="IPR051681">
    <property type="entry name" value="Ser/Thr_Kinases-Pseudokinases"/>
</dbReference>
<dbReference type="PANTHER" id="PTHR44329:SF260">
    <property type="entry name" value="PROTEIN KINASE DOMAIN-CONTAINING PROTEIN"/>
    <property type="match status" value="1"/>
</dbReference>
<feature type="domain" description="Protein kinase" evidence="2">
    <location>
        <begin position="204"/>
        <end position="475"/>
    </location>
</feature>
<feature type="region of interest" description="Disordered" evidence="1">
    <location>
        <begin position="539"/>
        <end position="650"/>
    </location>
</feature>
<sequence length="650" mass="74559">MEQFRQIGEALGSLKALMLFKEKIQINQRQCCLLLDVFTFAYDTIADEIKHNLKFEERNVKWKGLEQPLKEIHKIFKEGESYVRNCLETKDWWAKAGETLGIDQDDTSKRKLINSYKFRKEFRDMNIFQWKFGKQYLITSELCNRYETVWKEDRWLLQQKMHEKKMAGTTKQEKRLIELILKNLQESCEVKLIPSSTLVGSKDFQVKRRMGNGQYKEISWLGESFVIKHFTGEIEAMEPEIREVLSLSHPNIMDCLCGFTDDDKKECFLLMELMSKTLSTHIKEIHGPRKQKPFLLHVAIDVLLQIARGMEYQHSKKVYHGELNPSNILVKPKGNLTDGYLHAKVTGFRLSSAVELPQKGGTSQNQNGSSLFIWYAPEVLEEQENSGGTFQSKYSEKSDVYSFGMVCFELLTGKVPFEDSHLQGEKMSRNIRAGERPLFSPNSPKYIINLTKKCWHTEPDQRPSFSSICRILQYIKRFLAMNHSHITQLEALVPTPAVDYCDIESALLKKFPSWGSSESTSISQIPFQMFSYRVAERGKIGTSSKENSESESDRSAGGDDLTTSGDEAFLSSEKKTNPANDSTSIKKHSLIKKSLDFNKPIKQQVTPRSARPPQMSSYVRPKRVSSDLPLTSNPRTRRTTSGHVSDSELS</sequence>
<evidence type="ECO:0000256" key="1">
    <source>
        <dbReference type="SAM" id="MobiDB-lite"/>
    </source>
</evidence>
<evidence type="ECO:0000313" key="4">
    <source>
        <dbReference type="Proteomes" id="UP001341840"/>
    </source>
</evidence>
<proteinExistence type="predicted"/>
<dbReference type="PANTHER" id="PTHR44329">
    <property type="entry name" value="SERINE/THREONINE-PROTEIN KINASE TNNI3K-RELATED"/>
    <property type="match status" value="1"/>
</dbReference>
<gene>
    <name evidence="3" type="ORF">PIB30_017225</name>
</gene>
<feature type="compositionally biased region" description="Polar residues" evidence="1">
    <location>
        <begin position="641"/>
        <end position="650"/>
    </location>
</feature>
<dbReference type="EMBL" id="JASCZI010271910">
    <property type="protein sequence ID" value="MED6217379.1"/>
    <property type="molecule type" value="Genomic_DNA"/>
</dbReference>
<protein>
    <recommendedName>
        <fullName evidence="2">Protein kinase domain-containing protein</fullName>
    </recommendedName>
</protein>
<dbReference type="Gene3D" id="1.10.510.10">
    <property type="entry name" value="Transferase(Phosphotransferase) domain 1"/>
    <property type="match status" value="1"/>
</dbReference>
<dbReference type="InterPro" id="IPR010632">
    <property type="entry name" value="DUF1221"/>
</dbReference>
<feature type="compositionally biased region" description="Basic and acidic residues" evidence="1">
    <location>
        <begin position="546"/>
        <end position="557"/>
    </location>
</feature>
<evidence type="ECO:0000313" key="3">
    <source>
        <dbReference type="EMBL" id="MED6217379.1"/>
    </source>
</evidence>